<dbReference type="EMBL" id="MCOG01000015">
    <property type="protein sequence ID" value="ORY79242.1"/>
    <property type="molecule type" value="Genomic_DNA"/>
</dbReference>
<evidence type="ECO:0000256" key="1">
    <source>
        <dbReference type="ARBA" id="ARBA00001941"/>
    </source>
</evidence>
<evidence type="ECO:0000313" key="9">
    <source>
        <dbReference type="Proteomes" id="UP000193920"/>
    </source>
</evidence>
<evidence type="ECO:0000256" key="3">
    <source>
        <dbReference type="ARBA" id="ARBA00022729"/>
    </source>
</evidence>
<keyword evidence="5" id="KW-0119">Carbohydrate metabolism</keyword>
<protein>
    <submittedName>
        <fullName evidence="8">Glycoside hydrolase/deacetylase</fullName>
    </submittedName>
</protein>
<evidence type="ECO:0000256" key="4">
    <source>
        <dbReference type="ARBA" id="ARBA00022801"/>
    </source>
</evidence>
<dbReference type="Gene3D" id="3.20.20.370">
    <property type="entry name" value="Glycoside hydrolase/deacetylase"/>
    <property type="match status" value="1"/>
</dbReference>
<dbReference type="GO" id="GO:0005975">
    <property type="term" value="P:carbohydrate metabolic process"/>
    <property type="evidence" value="ECO:0007669"/>
    <property type="project" value="InterPro"/>
</dbReference>
<evidence type="ECO:0000256" key="2">
    <source>
        <dbReference type="ARBA" id="ARBA00022723"/>
    </source>
</evidence>
<gene>
    <name evidence="8" type="ORF">LY90DRAFT_449966</name>
</gene>
<dbReference type="OrthoDB" id="504708at2759"/>
<accession>A0A1Y2F5R8</accession>
<dbReference type="InterPro" id="IPR002509">
    <property type="entry name" value="NODB_dom"/>
</dbReference>
<keyword evidence="6" id="KW-0472">Membrane</keyword>
<keyword evidence="4 8" id="KW-0378">Hydrolase</keyword>
<keyword evidence="6" id="KW-0812">Transmembrane</keyword>
<evidence type="ECO:0000256" key="6">
    <source>
        <dbReference type="SAM" id="Phobius"/>
    </source>
</evidence>
<comment type="caution">
    <text evidence="8">The sequence shown here is derived from an EMBL/GenBank/DDBJ whole genome shotgun (WGS) entry which is preliminary data.</text>
</comment>
<proteinExistence type="predicted"/>
<dbReference type="PROSITE" id="PS51677">
    <property type="entry name" value="NODB"/>
    <property type="match status" value="1"/>
</dbReference>
<dbReference type="GO" id="GO:0016810">
    <property type="term" value="F:hydrolase activity, acting on carbon-nitrogen (but not peptide) bonds"/>
    <property type="evidence" value="ECO:0007669"/>
    <property type="project" value="InterPro"/>
</dbReference>
<evidence type="ECO:0000313" key="8">
    <source>
        <dbReference type="EMBL" id="ORY79242.1"/>
    </source>
</evidence>
<reference evidence="8 9" key="1">
    <citation type="submission" date="2016-08" db="EMBL/GenBank/DDBJ databases">
        <title>A Parts List for Fungal Cellulosomes Revealed by Comparative Genomics.</title>
        <authorList>
            <consortium name="DOE Joint Genome Institute"/>
            <person name="Haitjema C.H."/>
            <person name="Gilmore S.P."/>
            <person name="Henske J.K."/>
            <person name="Solomon K.V."/>
            <person name="De Groot R."/>
            <person name="Kuo A."/>
            <person name="Mondo S.J."/>
            <person name="Salamov A.A."/>
            <person name="Labutti K."/>
            <person name="Zhao Z."/>
            <person name="Chiniquy J."/>
            <person name="Barry K."/>
            <person name="Brewer H.M."/>
            <person name="Purvine S.O."/>
            <person name="Wright A.T."/>
            <person name="Boxma B."/>
            <person name="Van Alen T."/>
            <person name="Hackstein J.H."/>
            <person name="Baker S.E."/>
            <person name="Grigoriev I.V."/>
            <person name="O'Malley M.A."/>
        </authorList>
    </citation>
    <scope>NUCLEOTIDE SEQUENCE [LARGE SCALE GENOMIC DNA]</scope>
    <source>
        <strain evidence="8 9">G1</strain>
    </source>
</reference>
<organism evidence="8 9">
    <name type="scientific">Neocallimastix californiae</name>
    <dbReference type="NCBI Taxonomy" id="1754190"/>
    <lineage>
        <taxon>Eukaryota</taxon>
        <taxon>Fungi</taxon>
        <taxon>Fungi incertae sedis</taxon>
        <taxon>Chytridiomycota</taxon>
        <taxon>Chytridiomycota incertae sedis</taxon>
        <taxon>Neocallimastigomycetes</taxon>
        <taxon>Neocallimastigales</taxon>
        <taxon>Neocallimastigaceae</taxon>
        <taxon>Neocallimastix</taxon>
    </lineage>
</organism>
<keyword evidence="2" id="KW-0479">Metal-binding</keyword>
<dbReference type="GO" id="GO:0046872">
    <property type="term" value="F:metal ion binding"/>
    <property type="evidence" value="ECO:0007669"/>
    <property type="project" value="UniProtKB-KW"/>
</dbReference>
<dbReference type="STRING" id="1754190.A0A1Y2F5R8"/>
<sequence length="334" mass="38489">MISKQDVKISFFHVAKLHYPYAEDVSEYQEAMKKAHDHGFQIASHTYSHKISDDNDEFRKSLVDMDDFIEDITGDRPRYFRAPKGHCNEKCQANLEKWGYQLIQWDTDTNDWDLETSGSIEQRVEDSIDFLKKSFAEERDNYLILMHDSQNYTVNEIAPWIIEKSGMKEKGYRFVTVAECLGDKDGMYTSGRTYIDDKNVDNDLSAVIFENGTIIDGDSDVYMARENENNEDNNNNININDNINVNDSINDNDNIDDYDNNNVNENINDYDNNNINDNISVNNTDYDDIDSPLNFIDDPISQNLDSSSIISTKPMSFLSIAMLCIFSIILIIIN</sequence>
<feature type="transmembrane region" description="Helical" evidence="6">
    <location>
        <begin position="315"/>
        <end position="333"/>
    </location>
</feature>
<dbReference type="PANTHER" id="PTHR46471:SF2">
    <property type="entry name" value="CHITIN DEACETYLASE-RELATED"/>
    <property type="match status" value="1"/>
</dbReference>
<comment type="cofactor">
    <cofactor evidence="1">
        <name>Co(2+)</name>
        <dbReference type="ChEBI" id="CHEBI:48828"/>
    </cofactor>
</comment>
<name>A0A1Y2F5R8_9FUNG</name>
<dbReference type="SUPFAM" id="SSF88713">
    <property type="entry name" value="Glycoside hydrolase/deacetylase"/>
    <property type="match status" value="1"/>
</dbReference>
<evidence type="ECO:0000259" key="7">
    <source>
        <dbReference type="PROSITE" id="PS51677"/>
    </source>
</evidence>
<dbReference type="Proteomes" id="UP000193920">
    <property type="component" value="Unassembled WGS sequence"/>
</dbReference>
<keyword evidence="3" id="KW-0732">Signal</keyword>
<dbReference type="PANTHER" id="PTHR46471">
    <property type="entry name" value="CHITIN DEACETYLASE"/>
    <property type="match status" value="1"/>
</dbReference>
<evidence type="ECO:0000256" key="5">
    <source>
        <dbReference type="ARBA" id="ARBA00023277"/>
    </source>
</evidence>
<dbReference type="InterPro" id="IPR011330">
    <property type="entry name" value="Glyco_hydro/deAcase_b/a-brl"/>
</dbReference>
<keyword evidence="9" id="KW-1185">Reference proteome</keyword>
<keyword evidence="6" id="KW-1133">Transmembrane helix</keyword>
<feature type="domain" description="NodB homology" evidence="7">
    <location>
        <begin position="1"/>
        <end position="175"/>
    </location>
</feature>
<dbReference type="AlphaFoldDB" id="A0A1Y2F5R8"/>
<dbReference type="Pfam" id="PF01522">
    <property type="entry name" value="Polysacc_deac_1"/>
    <property type="match status" value="1"/>
</dbReference>